<comment type="caution">
    <text evidence="1">The sequence shown here is derived from an EMBL/GenBank/DDBJ whole genome shotgun (WGS) entry which is preliminary data.</text>
</comment>
<dbReference type="Proteomes" id="UP001148629">
    <property type="component" value="Unassembled WGS sequence"/>
</dbReference>
<evidence type="ECO:0000313" key="1">
    <source>
        <dbReference type="EMBL" id="KAJ3509431.1"/>
    </source>
</evidence>
<dbReference type="EMBL" id="JANRMS010004360">
    <property type="protein sequence ID" value="KAJ3509431.1"/>
    <property type="molecule type" value="Genomic_DNA"/>
</dbReference>
<evidence type="ECO:0000313" key="2">
    <source>
        <dbReference type="Proteomes" id="UP001148629"/>
    </source>
</evidence>
<name>A0ACC1RCX7_9HYPO</name>
<sequence length="240" mass="28051">MITWGYIDFTTGENIVPTEEDMYISDEEDTLSKVDTTYLWQRKHALKKRWNELTHEQRQEIQEDDEDECLRAMAWSGGVDDDLEHWESESEDSDDEAYNINTEIDRNYRVPPQPRNHESMVPAKEDTAAWQELSREMVMTTIPEVSDAEYEKAQAWRNHAKSNIKGEWNLPRYLMGDAFMRSRLVAPLPPLSEGNSQYEEQDDEVYDDDDDDDEDDDDDDDDDDEDEDDDNGEGDNMVDG</sequence>
<keyword evidence="2" id="KW-1185">Reference proteome</keyword>
<gene>
    <name evidence="1" type="ORF">NM208_g15671</name>
</gene>
<protein>
    <submittedName>
        <fullName evidence="1">Uncharacterized protein</fullName>
    </submittedName>
</protein>
<reference evidence="1" key="1">
    <citation type="submission" date="2022-08" db="EMBL/GenBank/DDBJ databases">
        <title>Genome Sequence of Fusarium decemcellulare.</title>
        <authorList>
            <person name="Buettner E."/>
        </authorList>
    </citation>
    <scope>NUCLEOTIDE SEQUENCE</scope>
    <source>
        <strain evidence="1">Babe19</strain>
    </source>
</reference>
<organism evidence="1 2">
    <name type="scientific">Fusarium decemcellulare</name>
    <dbReference type="NCBI Taxonomy" id="57161"/>
    <lineage>
        <taxon>Eukaryota</taxon>
        <taxon>Fungi</taxon>
        <taxon>Dikarya</taxon>
        <taxon>Ascomycota</taxon>
        <taxon>Pezizomycotina</taxon>
        <taxon>Sordariomycetes</taxon>
        <taxon>Hypocreomycetidae</taxon>
        <taxon>Hypocreales</taxon>
        <taxon>Nectriaceae</taxon>
        <taxon>Fusarium</taxon>
        <taxon>Fusarium decemcellulare species complex</taxon>
    </lineage>
</organism>
<accession>A0ACC1RCX7</accession>
<proteinExistence type="predicted"/>